<evidence type="ECO:0000313" key="2">
    <source>
        <dbReference type="Proteomes" id="UP000655570"/>
    </source>
</evidence>
<sequence>MRECRGLPLPSRALIIKQYEEGKETQVGATTDPQGAGRLGFLSGHVVQEFGWGEDVDDDLRAEIEELVGSELVDEDYGDVTDGVVVWWREDDGDLADMLVDVQTVLDDGGLIWIFTPKAGRDGHVGHNDLQEAATTAGLHATSTFAIAPDWSATKLGTRGRGR</sequence>
<organism evidence="1 2">
    <name type="scientific">Oerskovia merdavium</name>
    <dbReference type="NCBI Taxonomy" id="2762227"/>
    <lineage>
        <taxon>Bacteria</taxon>
        <taxon>Bacillati</taxon>
        <taxon>Actinomycetota</taxon>
        <taxon>Actinomycetes</taxon>
        <taxon>Micrococcales</taxon>
        <taxon>Cellulomonadaceae</taxon>
        <taxon>Oerskovia</taxon>
    </lineage>
</organism>
<dbReference type="Proteomes" id="UP000655570">
    <property type="component" value="Unassembled WGS sequence"/>
</dbReference>
<dbReference type="EMBL" id="JACSQF010000020">
    <property type="protein sequence ID" value="MBD7982341.1"/>
    <property type="molecule type" value="Genomic_DNA"/>
</dbReference>
<proteinExistence type="predicted"/>
<dbReference type="InterPro" id="IPR021412">
    <property type="entry name" value="DUF3052"/>
</dbReference>
<gene>
    <name evidence="1" type="ORF">H9641_16690</name>
</gene>
<protein>
    <submittedName>
        <fullName evidence="1">DUF3052 domain-containing protein</fullName>
    </submittedName>
</protein>
<comment type="caution">
    <text evidence="1">The sequence shown here is derived from an EMBL/GenBank/DDBJ whole genome shotgun (WGS) entry which is preliminary data.</text>
</comment>
<evidence type="ECO:0000313" key="1">
    <source>
        <dbReference type="EMBL" id="MBD7982341.1"/>
    </source>
</evidence>
<keyword evidence="2" id="KW-1185">Reference proteome</keyword>
<reference evidence="1 2" key="1">
    <citation type="submission" date="2020-08" db="EMBL/GenBank/DDBJ databases">
        <title>A Genomic Blueprint of the Chicken Gut Microbiome.</title>
        <authorList>
            <person name="Gilroy R."/>
            <person name="Ravi A."/>
            <person name="Getino M."/>
            <person name="Pursley I."/>
            <person name="Horton D.L."/>
            <person name="Alikhan N.-F."/>
            <person name="Baker D."/>
            <person name="Gharbi K."/>
            <person name="Hall N."/>
            <person name="Watson M."/>
            <person name="Adriaenssens E.M."/>
            <person name="Foster-Nyarko E."/>
            <person name="Jarju S."/>
            <person name="Secka A."/>
            <person name="Antonio M."/>
            <person name="Oren A."/>
            <person name="Chaudhuri R."/>
            <person name="La Ragione R.M."/>
            <person name="Hildebrand F."/>
            <person name="Pallen M.J."/>
        </authorList>
    </citation>
    <scope>NUCLEOTIDE SEQUENCE [LARGE SCALE GENOMIC DNA]</scope>
    <source>
        <strain evidence="1 2">Sa2CUA9</strain>
    </source>
</reference>
<name>A0ABR8U2U9_9CELL</name>
<accession>A0ABR8U2U9</accession>
<dbReference type="Pfam" id="PF11253">
    <property type="entry name" value="DUF3052"/>
    <property type="match status" value="1"/>
</dbReference>